<keyword evidence="6" id="KW-0009">Actin-binding</keyword>
<dbReference type="InterPro" id="IPR028458">
    <property type="entry name" value="Twinfilin"/>
</dbReference>
<evidence type="ECO:0000256" key="9">
    <source>
        <dbReference type="ARBA" id="ARBA00056419"/>
    </source>
</evidence>
<keyword evidence="7" id="KW-0206">Cytoskeleton</keyword>
<evidence type="ECO:0000256" key="1">
    <source>
        <dbReference type="ARBA" id="ARBA00004245"/>
    </source>
</evidence>
<feature type="domain" description="ADF-H" evidence="11">
    <location>
        <begin position="182"/>
        <end position="317"/>
    </location>
</feature>
<dbReference type="OrthoDB" id="10006997at2759"/>
<comment type="caution">
    <text evidence="12">The sequence shown here is derived from an EMBL/GenBank/DDBJ whole genome shotgun (WGS) entry which is preliminary data.</text>
</comment>
<evidence type="ECO:0000256" key="6">
    <source>
        <dbReference type="ARBA" id="ARBA00023203"/>
    </source>
</evidence>
<evidence type="ECO:0000256" key="7">
    <source>
        <dbReference type="ARBA" id="ARBA00023212"/>
    </source>
</evidence>
<dbReference type="FunFam" id="3.40.20.10:FF:000007">
    <property type="entry name" value="Twinfilin-1 isoform 1"/>
    <property type="match status" value="1"/>
</dbReference>
<evidence type="ECO:0000256" key="8">
    <source>
        <dbReference type="ARBA" id="ARBA00038532"/>
    </source>
</evidence>
<name>A0A9P4NZ48_9PEZI</name>
<dbReference type="GO" id="GO:0005884">
    <property type="term" value="C:actin filament"/>
    <property type="evidence" value="ECO:0007669"/>
    <property type="project" value="TreeGrafter"/>
</dbReference>
<comment type="subcellular location">
    <subcellularLocation>
        <location evidence="2">Cytoplasm</location>
        <location evidence="2">Cell cortex</location>
    </subcellularLocation>
    <subcellularLocation>
        <location evidence="1">Cytoplasm</location>
        <location evidence="1">Cytoskeleton</location>
    </subcellularLocation>
</comment>
<reference evidence="12" key="1">
    <citation type="journal article" date="2020" name="Stud. Mycol.">
        <title>101 Dothideomycetes genomes: a test case for predicting lifestyles and emergence of pathogens.</title>
        <authorList>
            <person name="Haridas S."/>
            <person name="Albert R."/>
            <person name="Binder M."/>
            <person name="Bloem J."/>
            <person name="Labutti K."/>
            <person name="Salamov A."/>
            <person name="Andreopoulos B."/>
            <person name="Baker S."/>
            <person name="Barry K."/>
            <person name="Bills G."/>
            <person name="Bluhm B."/>
            <person name="Cannon C."/>
            <person name="Castanera R."/>
            <person name="Culley D."/>
            <person name="Daum C."/>
            <person name="Ezra D."/>
            <person name="Gonzalez J."/>
            <person name="Henrissat B."/>
            <person name="Kuo A."/>
            <person name="Liang C."/>
            <person name="Lipzen A."/>
            <person name="Lutzoni F."/>
            <person name="Magnuson J."/>
            <person name="Mondo S."/>
            <person name="Nolan M."/>
            <person name="Ohm R."/>
            <person name="Pangilinan J."/>
            <person name="Park H.-J."/>
            <person name="Ramirez L."/>
            <person name="Alfaro M."/>
            <person name="Sun H."/>
            <person name="Tritt A."/>
            <person name="Yoshinaga Y."/>
            <person name="Zwiers L.-H."/>
            <person name="Turgeon B."/>
            <person name="Goodwin S."/>
            <person name="Spatafora J."/>
            <person name="Crous P."/>
            <person name="Grigoriev I."/>
        </authorList>
    </citation>
    <scope>NUCLEOTIDE SEQUENCE</scope>
    <source>
        <strain evidence="12">CBS 130266</strain>
    </source>
</reference>
<dbReference type="CDD" id="cd11285">
    <property type="entry name" value="ADF_Twf-N_like"/>
    <property type="match status" value="1"/>
</dbReference>
<sequence length="335" mass="36236">MQSGIAASRELHSAFQTLQNDPTKRALLISIQSESLVPIHTLPKSSPSSTFYSDLSALTPHLNPKEALYILLRLDTSTNGSPTGDFAAITYVPDAAPVRQKMLFASTRLTLARELGTENFVESVFVTTAEELSEEGWRRHERHVGLENPLTEEERNLEGIKEAEIGEVGGTGRRGGGYGGPSGGLKMKAGEGVVEALSDLREGGLVMLKIDSSEQIVLADTVDSVDPSSLASHISTTEPRYSVYNYSYTGADGPQAAAIFIYTCPTATKIKDRMVYASSRRSAEALAEQEAGLKLVKKLEATDPSEITAQTIADEFAVKQEQKSGFSKPKRPGRR</sequence>
<evidence type="ECO:0000256" key="2">
    <source>
        <dbReference type="ARBA" id="ARBA00004544"/>
    </source>
</evidence>
<evidence type="ECO:0000256" key="5">
    <source>
        <dbReference type="ARBA" id="ARBA00022737"/>
    </source>
</evidence>
<dbReference type="GO" id="GO:0051016">
    <property type="term" value="P:barbed-end actin filament capping"/>
    <property type="evidence" value="ECO:0007669"/>
    <property type="project" value="TreeGrafter"/>
</dbReference>
<dbReference type="GO" id="GO:0051015">
    <property type="term" value="F:actin filament binding"/>
    <property type="evidence" value="ECO:0007669"/>
    <property type="project" value="TreeGrafter"/>
</dbReference>
<keyword evidence="4" id="KW-0963">Cytoplasm</keyword>
<dbReference type="EMBL" id="MU007016">
    <property type="protein sequence ID" value="KAF2434416.1"/>
    <property type="molecule type" value="Genomic_DNA"/>
</dbReference>
<comment type="subunit">
    <text evidence="8">Interacts with G-actin; ADP-actin form.</text>
</comment>
<dbReference type="Pfam" id="PF00241">
    <property type="entry name" value="Cofilin_ADF"/>
    <property type="match status" value="2"/>
</dbReference>
<dbReference type="SMART" id="SM00102">
    <property type="entry name" value="ADF"/>
    <property type="match status" value="2"/>
</dbReference>
<dbReference type="GO" id="GO:0003785">
    <property type="term" value="F:actin monomer binding"/>
    <property type="evidence" value="ECO:0007669"/>
    <property type="project" value="TreeGrafter"/>
</dbReference>
<dbReference type="CDD" id="cd11284">
    <property type="entry name" value="ADF_Twf-C_like"/>
    <property type="match status" value="1"/>
</dbReference>
<keyword evidence="5" id="KW-0677">Repeat</keyword>
<dbReference type="SUPFAM" id="SSF55753">
    <property type="entry name" value="Actin depolymerizing proteins"/>
    <property type="match status" value="2"/>
</dbReference>
<evidence type="ECO:0000256" key="4">
    <source>
        <dbReference type="ARBA" id="ARBA00022490"/>
    </source>
</evidence>
<comment type="function">
    <text evidence="9">Actin-binding protein involved in motile and morphological processes. Inhibits actin polymerization, likely by sequestering G-actin.</text>
</comment>
<organism evidence="12 13">
    <name type="scientific">Tothia fuscella</name>
    <dbReference type="NCBI Taxonomy" id="1048955"/>
    <lineage>
        <taxon>Eukaryota</taxon>
        <taxon>Fungi</taxon>
        <taxon>Dikarya</taxon>
        <taxon>Ascomycota</taxon>
        <taxon>Pezizomycotina</taxon>
        <taxon>Dothideomycetes</taxon>
        <taxon>Pleosporomycetidae</taxon>
        <taxon>Venturiales</taxon>
        <taxon>Cylindrosympodiaceae</taxon>
        <taxon>Tothia</taxon>
    </lineage>
</organism>
<dbReference type="AlphaFoldDB" id="A0A9P4NZ48"/>
<evidence type="ECO:0000313" key="13">
    <source>
        <dbReference type="Proteomes" id="UP000800235"/>
    </source>
</evidence>
<dbReference type="InterPro" id="IPR002108">
    <property type="entry name" value="ADF-H"/>
</dbReference>
<protein>
    <recommendedName>
        <fullName evidence="10">Twinfilin</fullName>
    </recommendedName>
</protein>
<accession>A0A9P4NZ48</accession>
<dbReference type="PROSITE" id="PS51263">
    <property type="entry name" value="ADF_H"/>
    <property type="match status" value="2"/>
</dbReference>
<keyword evidence="13" id="KW-1185">Reference proteome</keyword>
<dbReference type="Gene3D" id="3.40.20.10">
    <property type="entry name" value="Severin"/>
    <property type="match status" value="2"/>
</dbReference>
<evidence type="ECO:0000313" key="12">
    <source>
        <dbReference type="EMBL" id="KAF2434416.1"/>
    </source>
</evidence>
<dbReference type="InterPro" id="IPR029006">
    <property type="entry name" value="ADF-H/Gelsolin-like_dom_sf"/>
</dbReference>
<dbReference type="FunFam" id="3.40.20.10:FF:000042">
    <property type="entry name" value="Actin depolymerizing protein"/>
    <property type="match status" value="1"/>
</dbReference>
<gene>
    <name evidence="12" type="ORF">EJ08DRAFT_465942</name>
</gene>
<evidence type="ECO:0000259" key="11">
    <source>
        <dbReference type="PROSITE" id="PS51263"/>
    </source>
</evidence>
<dbReference type="GO" id="GO:0030042">
    <property type="term" value="P:actin filament depolymerization"/>
    <property type="evidence" value="ECO:0007669"/>
    <property type="project" value="TreeGrafter"/>
</dbReference>
<feature type="domain" description="ADF-H" evidence="11">
    <location>
        <begin position="3"/>
        <end position="142"/>
    </location>
</feature>
<dbReference type="PANTHER" id="PTHR13759:SF1">
    <property type="entry name" value="TWINFILIN"/>
    <property type="match status" value="1"/>
</dbReference>
<dbReference type="Proteomes" id="UP000800235">
    <property type="component" value="Unassembled WGS sequence"/>
</dbReference>
<dbReference type="PANTHER" id="PTHR13759">
    <property type="entry name" value="TWINFILIN"/>
    <property type="match status" value="1"/>
</dbReference>
<dbReference type="GO" id="GO:0005938">
    <property type="term" value="C:cell cortex"/>
    <property type="evidence" value="ECO:0007669"/>
    <property type="project" value="UniProtKB-SubCell"/>
</dbReference>
<comment type="similarity">
    <text evidence="3">Belongs to the actin-binding proteins ADF family. Twinfilin subfamily.</text>
</comment>
<evidence type="ECO:0000256" key="3">
    <source>
        <dbReference type="ARBA" id="ARBA00009557"/>
    </source>
</evidence>
<proteinExistence type="inferred from homology"/>
<evidence type="ECO:0000256" key="10">
    <source>
        <dbReference type="ARBA" id="ARBA00069496"/>
    </source>
</evidence>